<dbReference type="GO" id="GO:0005886">
    <property type="term" value="C:plasma membrane"/>
    <property type="evidence" value="ECO:0007669"/>
    <property type="project" value="UniProtKB-SubCell"/>
</dbReference>
<feature type="transmembrane region" description="Helical" evidence="9">
    <location>
        <begin position="6"/>
        <end position="26"/>
    </location>
</feature>
<protein>
    <submittedName>
        <fullName evidence="12">ABC transporter, ATP-binding protein</fullName>
    </submittedName>
</protein>
<dbReference type="STRING" id="592026.GCWU0000282_002551"/>
<dbReference type="GO" id="GO:0016887">
    <property type="term" value="F:ATP hydrolysis activity"/>
    <property type="evidence" value="ECO:0007669"/>
    <property type="project" value="InterPro"/>
</dbReference>
<name>V2Y3Y5_9FIRM</name>
<dbReference type="Proteomes" id="UP000018227">
    <property type="component" value="Unassembled WGS sequence"/>
</dbReference>
<feature type="domain" description="ABC transporter" evidence="10">
    <location>
        <begin position="308"/>
        <end position="543"/>
    </location>
</feature>
<dbReference type="InterPro" id="IPR011527">
    <property type="entry name" value="ABC1_TM_dom"/>
</dbReference>
<evidence type="ECO:0000259" key="11">
    <source>
        <dbReference type="PROSITE" id="PS50929"/>
    </source>
</evidence>
<evidence type="ECO:0000256" key="8">
    <source>
        <dbReference type="ARBA" id="ARBA00023136"/>
    </source>
</evidence>
<evidence type="ECO:0000256" key="6">
    <source>
        <dbReference type="ARBA" id="ARBA00022840"/>
    </source>
</evidence>
<dbReference type="AlphaFoldDB" id="V2Y3Y5"/>
<dbReference type="InterPro" id="IPR039421">
    <property type="entry name" value="Type_1_exporter"/>
</dbReference>
<keyword evidence="2" id="KW-0813">Transport</keyword>
<sequence length="545" mass="61189">MQITAVPGFYFIALIIFLLIGIKLLYKLNVKIVNEAGISIKDNVRTKILTKLFLLGPEYADTIRTGTLTSTFTARVEWLMNYYTRYLPVIVSAVLNAGIFIMILFYMDIYVGLVSLISVIMMLLIPMVFFKLMKEKGKKEWEEHANYYSECLDGIQGMVSLKAFNADAKYVRDVKAHGENFRKAVMDHLKVTIIEGTFSEFFLRVGTALTIAIMGLRCAYGYIDKSFLIYAFFIIGATFSPMLSLINAWHLGFQGVSGSYSLSEFLETKSDNLMENDLIKNELKNRKELEASLNRSAVKENKINDVKLSFDKVNFRYKGANKDTLKNISFELHKGKAIALVGPSGGGKSTIAGLLMGFYRADSGEVTLNDVKMGNETAAFFNDNISAVWQDNHLFYGSIYDNIKMGKPSATDEEIFEASKKAMIYDLIMSLPNGYDTSVDELGSRFSTGERQRIAIARALLKDAPIIIFDEATSALDRENEKYIGETLSKLKPDKAMLMIAHRLSTISMADEILVVENGCIADRGSSSYLEENCEIYRRLIKGVE</sequence>
<gene>
    <name evidence="12" type="ORF">GCWU0000282_002551</name>
</gene>
<keyword evidence="8 9" id="KW-0472">Membrane</keyword>
<feature type="transmembrane region" description="Helical" evidence="9">
    <location>
        <begin position="113"/>
        <end position="130"/>
    </location>
</feature>
<dbReference type="PROSITE" id="PS50893">
    <property type="entry name" value="ABC_TRANSPORTER_2"/>
    <property type="match status" value="1"/>
</dbReference>
<organism evidence="12 13">
    <name type="scientific">Catonella morbi ATCC 51271</name>
    <dbReference type="NCBI Taxonomy" id="592026"/>
    <lineage>
        <taxon>Bacteria</taxon>
        <taxon>Bacillati</taxon>
        <taxon>Bacillota</taxon>
        <taxon>Clostridia</taxon>
        <taxon>Lachnospirales</taxon>
        <taxon>Lachnospiraceae</taxon>
        <taxon>Catonella</taxon>
    </lineage>
</organism>
<feature type="domain" description="ABC transmembrane type-1" evidence="11">
    <location>
        <begin position="1"/>
        <end position="250"/>
    </location>
</feature>
<keyword evidence="3" id="KW-1003">Cell membrane</keyword>
<dbReference type="HOGENOM" id="CLU_000604_84_9_9"/>
<dbReference type="InterPro" id="IPR003439">
    <property type="entry name" value="ABC_transporter-like_ATP-bd"/>
</dbReference>
<dbReference type="Gene3D" id="1.20.1560.10">
    <property type="entry name" value="ABC transporter type 1, transmembrane domain"/>
    <property type="match status" value="1"/>
</dbReference>
<feature type="transmembrane region" description="Helical" evidence="9">
    <location>
        <begin position="86"/>
        <end position="107"/>
    </location>
</feature>
<dbReference type="Pfam" id="PF00664">
    <property type="entry name" value="ABC_membrane"/>
    <property type="match status" value="1"/>
</dbReference>
<dbReference type="PROSITE" id="PS50929">
    <property type="entry name" value="ABC_TM1F"/>
    <property type="match status" value="1"/>
</dbReference>
<dbReference type="Gene3D" id="3.40.50.300">
    <property type="entry name" value="P-loop containing nucleotide triphosphate hydrolases"/>
    <property type="match status" value="1"/>
</dbReference>
<evidence type="ECO:0000256" key="1">
    <source>
        <dbReference type="ARBA" id="ARBA00004651"/>
    </source>
</evidence>
<keyword evidence="6 12" id="KW-0067">ATP-binding</keyword>
<accession>V2Y3Y5</accession>
<dbReference type="eggNOG" id="COG4988">
    <property type="taxonomic scope" value="Bacteria"/>
</dbReference>
<comment type="subcellular location">
    <subcellularLocation>
        <location evidence="1">Cell membrane</location>
        <topology evidence="1">Multi-pass membrane protein</topology>
    </subcellularLocation>
</comment>
<dbReference type="SMART" id="SM00382">
    <property type="entry name" value="AAA"/>
    <property type="match status" value="1"/>
</dbReference>
<evidence type="ECO:0000256" key="9">
    <source>
        <dbReference type="SAM" id="Phobius"/>
    </source>
</evidence>
<dbReference type="GO" id="GO:0140359">
    <property type="term" value="F:ABC-type transporter activity"/>
    <property type="evidence" value="ECO:0007669"/>
    <property type="project" value="InterPro"/>
</dbReference>
<dbReference type="EMBL" id="ACIL03000016">
    <property type="protein sequence ID" value="ESL02416.1"/>
    <property type="molecule type" value="Genomic_DNA"/>
</dbReference>
<dbReference type="SUPFAM" id="SSF90123">
    <property type="entry name" value="ABC transporter transmembrane region"/>
    <property type="match status" value="1"/>
</dbReference>
<comment type="caution">
    <text evidence="12">The sequence shown here is derived from an EMBL/GenBank/DDBJ whole genome shotgun (WGS) entry which is preliminary data.</text>
</comment>
<feature type="transmembrane region" description="Helical" evidence="9">
    <location>
        <begin position="229"/>
        <end position="249"/>
    </location>
</feature>
<evidence type="ECO:0000256" key="5">
    <source>
        <dbReference type="ARBA" id="ARBA00022741"/>
    </source>
</evidence>
<evidence type="ECO:0000256" key="3">
    <source>
        <dbReference type="ARBA" id="ARBA00022475"/>
    </source>
</evidence>
<evidence type="ECO:0000313" key="12">
    <source>
        <dbReference type="EMBL" id="ESL02416.1"/>
    </source>
</evidence>
<keyword evidence="7 9" id="KW-1133">Transmembrane helix</keyword>
<dbReference type="InterPro" id="IPR003593">
    <property type="entry name" value="AAA+_ATPase"/>
</dbReference>
<dbReference type="GO" id="GO:0005524">
    <property type="term" value="F:ATP binding"/>
    <property type="evidence" value="ECO:0007669"/>
    <property type="project" value="UniProtKB-KW"/>
</dbReference>
<evidence type="ECO:0000259" key="10">
    <source>
        <dbReference type="PROSITE" id="PS50893"/>
    </source>
</evidence>
<dbReference type="Pfam" id="PF00005">
    <property type="entry name" value="ABC_tran"/>
    <property type="match status" value="1"/>
</dbReference>
<dbReference type="FunFam" id="3.40.50.300:FF:000221">
    <property type="entry name" value="Multidrug ABC transporter ATP-binding protein"/>
    <property type="match status" value="1"/>
</dbReference>
<dbReference type="InterPro" id="IPR027417">
    <property type="entry name" value="P-loop_NTPase"/>
</dbReference>
<dbReference type="PANTHER" id="PTHR24221">
    <property type="entry name" value="ATP-BINDING CASSETTE SUB-FAMILY B"/>
    <property type="match status" value="1"/>
</dbReference>
<keyword evidence="5" id="KW-0547">Nucleotide-binding</keyword>
<dbReference type="GO" id="GO:0034040">
    <property type="term" value="F:ATPase-coupled lipid transmembrane transporter activity"/>
    <property type="evidence" value="ECO:0007669"/>
    <property type="project" value="TreeGrafter"/>
</dbReference>
<proteinExistence type="predicted"/>
<evidence type="ECO:0000256" key="2">
    <source>
        <dbReference type="ARBA" id="ARBA00022448"/>
    </source>
</evidence>
<evidence type="ECO:0000256" key="4">
    <source>
        <dbReference type="ARBA" id="ARBA00022692"/>
    </source>
</evidence>
<evidence type="ECO:0000313" key="13">
    <source>
        <dbReference type="Proteomes" id="UP000018227"/>
    </source>
</evidence>
<keyword evidence="13" id="KW-1185">Reference proteome</keyword>
<evidence type="ECO:0000256" key="7">
    <source>
        <dbReference type="ARBA" id="ARBA00022989"/>
    </source>
</evidence>
<dbReference type="InterPro" id="IPR036640">
    <property type="entry name" value="ABC1_TM_sf"/>
</dbReference>
<reference evidence="12 13" key="1">
    <citation type="submission" date="2013-06" db="EMBL/GenBank/DDBJ databases">
        <authorList>
            <person name="Weinstock G."/>
            <person name="Sodergren E."/>
            <person name="Clifton S."/>
            <person name="Fulton L."/>
            <person name="Fulton B."/>
            <person name="Courtney L."/>
            <person name="Fronick C."/>
            <person name="Harrison M."/>
            <person name="Strong C."/>
            <person name="Farmer C."/>
            <person name="Delahaunty K."/>
            <person name="Markovic C."/>
            <person name="Hall O."/>
            <person name="Minx P."/>
            <person name="Tomlinson C."/>
            <person name="Mitreva M."/>
            <person name="Nelson J."/>
            <person name="Hou S."/>
            <person name="Wollam A."/>
            <person name="Pepin K.H."/>
            <person name="Johnson M."/>
            <person name="Bhonagiri V."/>
            <person name="Nash W.E."/>
            <person name="Warren W."/>
            <person name="Chinwalla A."/>
            <person name="Mardis E.R."/>
            <person name="Wilson R.K."/>
        </authorList>
    </citation>
    <scope>NUCLEOTIDE SEQUENCE [LARGE SCALE GENOMIC DNA]</scope>
    <source>
        <strain evidence="12 13">ATCC 51271</strain>
    </source>
</reference>
<dbReference type="SUPFAM" id="SSF52540">
    <property type="entry name" value="P-loop containing nucleoside triphosphate hydrolases"/>
    <property type="match status" value="1"/>
</dbReference>
<keyword evidence="4 9" id="KW-0812">Transmembrane</keyword>
<dbReference type="PANTHER" id="PTHR24221:SF654">
    <property type="entry name" value="ATP-BINDING CASSETTE SUB-FAMILY B MEMBER 6"/>
    <property type="match status" value="1"/>
</dbReference>